<dbReference type="Pfam" id="PF00225">
    <property type="entry name" value="Kinesin"/>
    <property type="match status" value="1"/>
</dbReference>
<dbReference type="InterPro" id="IPR036961">
    <property type="entry name" value="Kinesin_motor_dom_sf"/>
</dbReference>
<dbReference type="InterPro" id="IPR027640">
    <property type="entry name" value="Kinesin-like_fam"/>
</dbReference>
<feature type="binding site" evidence="7">
    <location>
        <begin position="83"/>
        <end position="90"/>
    </location>
    <ligand>
        <name>ATP</name>
        <dbReference type="ChEBI" id="CHEBI:30616"/>
    </ligand>
</feature>
<keyword evidence="6" id="KW-0963">Cytoplasm</keyword>
<dbReference type="PANTHER" id="PTHR47968:SF75">
    <property type="entry name" value="CENTROMERE-ASSOCIATED PROTEIN E"/>
    <property type="match status" value="1"/>
</dbReference>
<evidence type="ECO:0000256" key="2">
    <source>
        <dbReference type="ARBA" id="ARBA00022741"/>
    </source>
</evidence>
<sequence>MADNITVSIKVRPLIKREKDSKQTSQWRIRENTIVAVEGNGEPFVFDHIFDETVPTRELFEKVCRPIISSTLNGFNGTIFAYGQTSSGKTYTMMGEDSEPGVVPLAAGEIFKEIENIKGRQFLIRVGFIEIYNEKIYDLLDKSNTTLKIFENQNGDVSLNYKEFITNCSEQIMQYLEEGNKLRRIGDTNMNERSSRSHTIFRITIESRLIDRKEGDVNDAVQTSTLNLVDLAGSERANQTGASGSRLIEGAHINKSLLSLSCVIQKLSENADNLKYINYRDSKLTRILQASLGGNAVTTMICNITPAVFEESYYTLSFAMRAKTIKNKPKVNEVLSETVMMKRLEREIERLQEQLKSEQSNIKTLQLQNEIMMRANQIVNSQTHIKFDKSRRRTWCPSSIPKPLTAYPEPSTDTRLMPPPPSFLSRPSSYSGDQSTSSTETNERSPTLRPELSNDSNAEWLARKVRSTTPRNGRFLSVGALSNSDEFIPGELANFDEEPSPESLAREIHTPTTLKAKRRSRRSSTGDTPINFIDYEKRCRELEEELLELQEFTNLEKNLDLAAIKRKLQTGADNRAEQRYKEERDSLEERCKDLSVDLHQKQEQIFDMEKELIIARKEREAAVKEAEHSRNVQNSVQMEYELFQQRAKSRENELIESLQEARGSTTPKADVQKLLETTRQELKQLEVHNYELQRQLERQTEELEKLKKTEHDHSEKLSKMKDALDKDVNRKDAKKLFRLVNKLRAILADEDLLLINTSIDTDEFADSLGDSSFNSDSLDRMSPSKIVLTNDTGNTNVIFKNGNSQLLDMTIENGELKKQVKLLEDESKNMDALLKKYENEIEKLNKSESHMKELVKQLEEERSKSKSLNDLLHSKKDELDKLTVEYDELSTQVIDNIQDIDNYKEQIEHLEKKLRDTSSTIDKLNMELEACKNTGTEAQLLQEKNKATEQQLSEAHMRIVNLQEENETLSSFKAKFEESNQQIARLELVSEQLEQLKAEYQELKARNEALEDAKKELESKLHSMEEAQEKQGQLQTYFEEQQLKLKQLQEENHDLTVAVQELSAKIVSLEEQMVREENSVQLGTESVSEHIKAKLESSIDMIKEERDHLSEALPDLEEIEKKVRELEQENGELVKQLEDLRVERNQWETKYGEKENDWRSLETELCELNDRHATLQDTKQKQEEKLEFLIDTVSALEEEKSDLLKQIESIKVEKASEDAAQDRSRDLEIKLQQSLEELCTLKEERLILEQQIEAQKAEQQTIEDKCESLCNELSQMITVKDQANEAERQLLMNEINNLRGELQEKNEAVTAQIDALQSELHDVGEQKSKLLVKLQSLESEMEESSGIREHLEREVRALRTDLGSLQQQLTENNEKLEQFQKENESLQHELKNKTDEVDHLEEKLSAALKESADRVGRTESEWVERLQSVESCNGELKIKLDALETEKKDLIEQMEADAVDRESLREMVKDKDAELETISNQVSTLKAQLEELESRNQECELRRTEVEKLRGELEQQIELLKEEVETKAQAVTKLEEKIAEAKIAYEDHNVAVENEWAEKLKHLESCNEEQRNKMNVLEKDNELQREQIEKFVAEQRSLCEQLKVNGNWLEEIKCQIPTLEIQITELKTENERCARNEKASKEELEAEKQHSSKLQARIDESKRLCDTLKSELQAVQQQYESLTGSHTNILQEKARLDKEIIQLEAQLANTRAELIIRDDKLGGFAKLLLENKSEIEQLNESLKNETAMRAQMAKQHDGEMSKVRKELEDEKCKVLDYSNNQIPSLMSTIQKFTERQDELEKQLKVNVEVSAKHAAEVQRLEKLYQQEKLNVDRLERELDEAKQGSFSLQSDGRPSFGDGKVAQALRKENEDLLRQLNEMQKVHVFKTKQLQDRIDELKHMEVECNNLREEISTMRHDSSFQEKETQIVELKEKITRYEVVYEDTNNRHRSLQRQNDELRMKHQNLVMEMDDLRRIADKDRKSRRQSTHDDRRGGLFDTRDKQTMTEPSSVDCACSEMDAQIKEMRKQLLVKECQLNTQRMMPNPLKNDVVELRQLVRDRESQINKLQHELCTLSSSLDQEMKRTDKRCIACAKQQRMKSLRSDKAVSTERNDLQDAALASALGQQQEQNKKLEECQEELSKLKEKYQSMKRVCQMRNKQIVSLNENIVEKENESCNANKSVQQEVSVLRRQLKESEDKYLQIQKLYQSKCEATKSMEKTILTGDQEILRAKYEKYKTMAIALMEQNEELKRKLPPSN</sequence>
<comment type="subcellular location">
    <subcellularLocation>
        <location evidence="1">Cytoplasm</location>
        <location evidence="1">Cytoskeleton</location>
    </subcellularLocation>
</comment>
<dbReference type="Proteomes" id="UP000069940">
    <property type="component" value="Unassembled WGS sequence"/>
</dbReference>
<dbReference type="Gene3D" id="1.10.287.1490">
    <property type="match status" value="2"/>
</dbReference>
<organism evidence="11 12">
    <name type="scientific">Aedes albopictus</name>
    <name type="common">Asian tiger mosquito</name>
    <name type="synonym">Stegomyia albopicta</name>
    <dbReference type="NCBI Taxonomy" id="7160"/>
    <lineage>
        <taxon>Eukaryota</taxon>
        <taxon>Metazoa</taxon>
        <taxon>Ecdysozoa</taxon>
        <taxon>Arthropoda</taxon>
        <taxon>Hexapoda</taxon>
        <taxon>Insecta</taxon>
        <taxon>Pterygota</taxon>
        <taxon>Neoptera</taxon>
        <taxon>Endopterygota</taxon>
        <taxon>Diptera</taxon>
        <taxon>Nematocera</taxon>
        <taxon>Culicoidea</taxon>
        <taxon>Culicidae</taxon>
        <taxon>Culicinae</taxon>
        <taxon>Aedini</taxon>
        <taxon>Aedes</taxon>
        <taxon>Stegomyia</taxon>
    </lineage>
</organism>
<dbReference type="InterPro" id="IPR027417">
    <property type="entry name" value="P-loop_NTPase"/>
</dbReference>
<dbReference type="SUPFAM" id="SSF52540">
    <property type="entry name" value="P-loop containing nucleoside triphosphate hydrolases"/>
    <property type="match status" value="1"/>
</dbReference>
<dbReference type="GeneID" id="109400725"/>
<evidence type="ECO:0000256" key="6">
    <source>
        <dbReference type="ARBA" id="ARBA00023212"/>
    </source>
</evidence>
<comment type="similarity">
    <text evidence="7">Belongs to the TRAFAC class myosin-kinesin ATPase superfamily. Kinesin family.</text>
</comment>
<protein>
    <recommendedName>
        <fullName evidence="10">Kinesin motor domain-containing protein</fullName>
    </recommendedName>
</protein>
<evidence type="ECO:0000256" key="3">
    <source>
        <dbReference type="ARBA" id="ARBA00022840"/>
    </source>
</evidence>
<evidence type="ECO:0000256" key="9">
    <source>
        <dbReference type="SAM" id="MobiDB-lite"/>
    </source>
</evidence>
<dbReference type="InterPro" id="IPR001752">
    <property type="entry name" value="Kinesin_motor_dom"/>
</dbReference>
<evidence type="ECO:0000313" key="12">
    <source>
        <dbReference type="Proteomes" id="UP000069940"/>
    </source>
</evidence>
<dbReference type="PROSITE" id="PS50067">
    <property type="entry name" value="KINESIN_MOTOR_2"/>
    <property type="match status" value="1"/>
</dbReference>
<keyword evidence="2 7" id="KW-0547">Nucleotide-binding</keyword>
<dbReference type="PANTHER" id="PTHR47968">
    <property type="entry name" value="CENTROMERE PROTEIN E"/>
    <property type="match status" value="1"/>
</dbReference>
<feature type="region of interest" description="Disordered" evidence="9">
    <location>
        <begin position="495"/>
        <end position="528"/>
    </location>
</feature>
<keyword evidence="6" id="KW-0206">Cytoskeleton</keyword>
<evidence type="ECO:0000313" key="11">
    <source>
        <dbReference type="EnsemblMetazoa" id="AALFPA23_016941.P24739"/>
    </source>
</evidence>
<keyword evidence="3 7" id="KW-0067">ATP-binding</keyword>
<dbReference type="EnsemblMetazoa" id="AALFPA23_016941.R24739">
    <property type="protein sequence ID" value="AALFPA23_016941.P24739"/>
    <property type="gene ID" value="AALFPA23_016941"/>
</dbReference>
<dbReference type="Gene3D" id="3.40.850.10">
    <property type="entry name" value="Kinesin motor domain"/>
    <property type="match status" value="1"/>
</dbReference>
<feature type="coiled-coil region" evidence="8">
    <location>
        <begin position="668"/>
        <end position="723"/>
    </location>
</feature>
<reference evidence="11" key="2">
    <citation type="submission" date="2025-05" db="UniProtKB">
        <authorList>
            <consortium name="EnsemblMetazoa"/>
        </authorList>
    </citation>
    <scope>IDENTIFICATION</scope>
    <source>
        <strain evidence="11">Foshan</strain>
    </source>
</reference>
<feature type="coiled-coil region" evidence="8">
    <location>
        <begin position="577"/>
        <end position="618"/>
    </location>
</feature>
<dbReference type="InterPro" id="IPR019821">
    <property type="entry name" value="Kinesin_motor_CS"/>
</dbReference>
<reference evidence="12" key="1">
    <citation type="journal article" date="2015" name="Proc. Natl. Acad. Sci. U.S.A.">
        <title>Genome sequence of the Asian Tiger mosquito, Aedes albopictus, reveals insights into its biology, genetics, and evolution.</title>
        <authorList>
            <person name="Chen X.G."/>
            <person name="Jiang X."/>
            <person name="Gu J."/>
            <person name="Xu M."/>
            <person name="Wu Y."/>
            <person name="Deng Y."/>
            <person name="Zhang C."/>
            <person name="Bonizzoni M."/>
            <person name="Dermauw W."/>
            <person name="Vontas J."/>
            <person name="Armbruster P."/>
            <person name="Huang X."/>
            <person name="Yang Y."/>
            <person name="Zhang H."/>
            <person name="He W."/>
            <person name="Peng H."/>
            <person name="Liu Y."/>
            <person name="Wu K."/>
            <person name="Chen J."/>
            <person name="Lirakis M."/>
            <person name="Topalis P."/>
            <person name="Van Leeuwen T."/>
            <person name="Hall A.B."/>
            <person name="Jiang X."/>
            <person name="Thorpe C."/>
            <person name="Mueller R.L."/>
            <person name="Sun C."/>
            <person name="Waterhouse R.M."/>
            <person name="Yan G."/>
            <person name="Tu Z.J."/>
            <person name="Fang X."/>
            <person name="James A.A."/>
        </authorList>
    </citation>
    <scope>NUCLEOTIDE SEQUENCE [LARGE SCALE GENOMIC DNA]</scope>
    <source>
        <strain evidence="12">Foshan</strain>
    </source>
</reference>
<dbReference type="SUPFAM" id="SSF90257">
    <property type="entry name" value="Myosin rod fragments"/>
    <property type="match status" value="1"/>
</dbReference>
<feature type="coiled-coil region" evidence="8">
    <location>
        <begin position="2118"/>
        <end position="2205"/>
    </location>
</feature>
<keyword evidence="4 8" id="KW-0175">Coiled coil</keyword>
<feature type="compositionally biased region" description="Low complexity" evidence="9">
    <location>
        <begin position="423"/>
        <end position="438"/>
    </location>
</feature>
<feature type="domain" description="Kinesin motor" evidence="10">
    <location>
        <begin position="4"/>
        <end position="325"/>
    </location>
</feature>
<keyword evidence="5 7" id="KW-0505">Motor protein</keyword>
<keyword evidence="12" id="KW-1185">Reference proteome</keyword>
<feature type="coiled-coil region" evidence="8">
    <location>
        <begin position="334"/>
        <end position="368"/>
    </location>
</feature>
<evidence type="ECO:0000256" key="1">
    <source>
        <dbReference type="ARBA" id="ARBA00004245"/>
    </source>
</evidence>
<feature type="region of interest" description="Disordered" evidence="9">
    <location>
        <begin position="390"/>
        <end position="456"/>
    </location>
</feature>
<accession>A0ABM1ZBN0</accession>
<dbReference type="SMART" id="SM00129">
    <property type="entry name" value="KISc"/>
    <property type="match status" value="1"/>
</dbReference>
<dbReference type="RefSeq" id="XP_029734785.2">
    <property type="nucleotide sequence ID" value="XM_029878925.2"/>
</dbReference>
<evidence type="ECO:0000256" key="8">
    <source>
        <dbReference type="SAM" id="Coils"/>
    </source>
</evidence>
<dbReference type="PRINTS" id="PR00380">
    <property type="entry name" value="KINESINHEAVY"/>
</dbReference>
<evidence type="ECO:0000256" key="5">
    <source>
        <dbReference type="ARBA" id="ARBA00023175"/>
    </source>
</evidence>
<dbReference type="PROSITE" id="PS00411">
    <property type="entry name" value="KINESIN_MOTOR_1"/>
    <property type="match status" value="1"/>
</dbReference>
<name>A0ABM1ZBN0_AEDAL</name>
<feature type="coiled-coil region" evidence="8">
    <location>
        <begin position="806"/>
        <end position="1773"/>
    </location>
</feature>
<evidence type="ECO:0000259" key="10">
    <source>
        <dbReference type="PROSITE" id="PS50067"/>
    </source>
</evidence>
<evidence type="ECO:0000256" key="4">
    <source>
        <dbReference type="ARBA" id="ARBA00023054"/>
    </source>
</evidence>
<proteinExistence type="inferred from homology"/>
<evidence type="ECO:0000256" key="7">
    <source>
        <dbReference type="PROSITE-ProRule" id="PRU00283"/>
    </source>
</evidence>
<feature type="region of interest" description="Disordered" evidence="9">
    <location>
        <begin position="1974"/>
        <end position="2002"/>
    </location>
</feature>